<accession>A0ABX0A0N9</accession>
<evidence type="ECO:0000313" key="3">
    <source>
        <dbReference type="Proteomes" id="UP000753802"/>
    </source>
</evidence>
<keyword evidence="3" id="KW-1185">Reference proteome</keyword>
<dbReference type="InterPro" id="IPR016181">
    <property type="entry name" value="Acyl_CoA_acyltransferase"/>
</dbReference>
<sequence>MHFSFDRDIILENERALLRPVTNEDVEHLLAVATEDPLLLQYSPKPVYNRELLTRYIQNAVEERKNRTRYSFSIFCRKENAYAGSTAFLTVSQENDSLEIGATWLGKRFRGTGLNQNCKHLLLTYAFETLGANRVAFRTDERNAASRTALRKIGATMEGILREDMVLYDGFRRNSCYFSILRKEWFGMVKAGFV</sequence>
<dbReference type="EMBL" id="JAACJS010000015">
    <property type="protein sequence ID" value="NCI52099.1"/>
    <property type="molecule type" value="Genomic_DNA"/>
</dbReference>
<name>A0ABX0A0N9_9BACT</name>
<dbReference type="PANTHER" id="PTHR43610">
    <property type="entry name" value="BLL6696 PROTEIN"/>
    <property type="match status" value="1"/>
</dbReference>
<reference evidence="2 3" key="1">
    <citation type="submission" date="2020-01" db="EMBL/GenBank/DDBJ databases">
        <title>Genome analysis.</title>
        <authorList>
            <person name="Wu S."/>
            <person name="Wang G."/>
        </authorList>
    </citation>
    <scope>NUCLEOTIDE SEQUENCE [LARGE SCALE GENOMIC DNA]</scope>
    <source>
        <strain evidence="2 3">SYL130</strain>
    </source>
</reference>
<dbReference type="PANTHER" id="PTHR43610:SF1">
    <property type="entry name" value="N-ACETYLTRANSFERASE DOMAIN-CONTAINING PROTEIN"/>
    <property type="match status" value="1"/>
</dbReference>
<gene>
    <name evidence="2" type="ORF">GWC95_19395</name>
</gene>
<organism evidence="2 3">
    <name type="scientific">Sediminibacterium roseum</name>
    <dbReference type="NCBI Taxonomy" id="1978412"/>
    <lineage>
        <taxon>Bacteria</taxon>
        <taxon>Pseudomonadati</taxon>
        <taxon>Bacteroidota</taxon>
        <taxon>Chitinophagia</taxon>
        <taxon>Chitinophagales</taxon>
        <taxon>Chitinophagaceae</taxon>
        <taxon>Sediminibacterium</taxon>
    </lineage>
</organism>
<dbReference type="RefSeq" id="WP_161820356.1">
    <property type="nucleotide sequence ID" value="NZ_JAACJS010000015.1"/>
</dbReference>
<dbReference type="PROSITE" id="PS51186">
    <property type="entry name" value="GNAT"/>
    <property type="match status" value="1"/>
</dbReference>
<dbReference type="SUPFAM" id="SSF55729">
    <property type="entry name" value="Acyl-CoA N-acyltransferases (Nat)"/>
    <property type="match status" value="1"/>
</dbReference>
<protein>
    <submittedName>
        <fullName evidence="2">GNAT family N-acetyltransferase</fullName>
    </submittedName>
</protein>
<dbReference type="Proteomes" id="UP000753802">
    <property type="component" value="Unassembled WGS sequence"/>
</dbReference>
<dbReference type="Pfam" id="PF13302">
    <property type="entry name" value="Acetyltransf_3"/>
    <property type="match status" value="1"/>
</dbReference>
<dbReference type="Gene3D" id="3.40.630.30">
    <property type="match status" value="1"/>
</dbReference>
<comment type="caution">
    <text evidence="2">The sequence shown here is derived from an EMBL/GenBank/DDBJ whole genome shotgun (WGS) entry which is preliminary data.</text>
</comment>
<dbReference type="InterPro" id="IPR000182">
    <property type="entry name" value="GNAT_dom"/>
</dbReference>
<evidence type="ECO:0000259" key="1">
    <source>
        <dbReference type="PROSITE" id="PS51186"/>
    </source>
</evidence>
<feature type="domain" description="N-acetyltransferase" evidence="1">
    <location>
        <begin position="16"/>
        <end position="174"/>
    </location>
</feature>
<proteinExistence type="predicted"/>
<evidence type="ECO:0000313" key="2">
    <source>
        <dbReference type="EMBL" id="NCI52099.1"/>
    </source>
</evidence>